<feature type="domain" description="CoA carboxyltransferase C-terminal" evidence="20">
    <location>
        <begin position="1810"/>
        <end position="2114"/>
    </location>
</feature>
<keyword evidence="22" id="KW-1185">Reference proteome</keyword>
<dbReference type="FunFam" id="3.30.1490.20:FF:000003">
    <property type="entry name" value="acetyl-CoA carboxylase isoform X1"/>
    <property type="match status" value="1"/>
</dbReference>
<evidence type="ECO:0000256" key="4">
    <source>
        <dbReference type="ARBA" id="ARBA00022598"/>
    </source>
</evidence>
<feature type="region of interest" description="Disordered" evidence="15">
    <location>
        <begin position="1116"/>
        <end position="1139"/>
    </location>
</feature>
<keyword evidence="8" id="KW-0443">Lipid metabolism</keyword>
<gene>
    <name evidence="21" type="ORF">AB1Y20_000719</name>
</gene>
<dbReference type="InterPro" id="IPR011054">
    <property type="entry name" value="Rudment_hybrid_motif"/>
</dbReference>
<dbReference type="Proteomes" id="UP001515480">
    <property type="component" value="Unassembled WGS sequence"/>
</dbReference>
<evidence type="ECO:0000256" key="15">
    <source>
        <dbReference type="SAM" id="MobiDB-lite"/>
    </source>
</evidence>
<evidence type="ECO:0000256" key="2">
    <source>
        <dbReference type="ARBA" id="ARBA00004956"/>
    </source>
</evidence>
<dbReference type="InterPro" id="IPR000089">
    <property type="entry name" value="Biotin_lipoyl"/>
</dbReference>
<dbReference type="SUPFAM" id="SSF52440">
    <property type="entry name" value="PreATP-grasp domain"/>
    <property type="match status" value="1"/>
</dbReference>
<evidence type="ECO:0000256" key="10">
    <source>
        <dbReference type="ARBA" id="ARBA00023267"/>
    </source>
</evidence>
<dbReference type="PROSITE" id="PS50980">
    <property type="entry name" value="COA_CT_NTER"/>
    <property type="match status" value="1"/>
</dbReference>
<name>A0AB34K683_PRYPA</name>
<dbReference type="GO" id="GO:0046872">
    <property type="term" value="F:metal ion binding"/>
    <property type="evidence" value="ECO:0007669"/>
    <property type="project" value="InterPro"/>
</dbReference>
<protein>
    <recommendedName>
        <fullName evidence="23">Acetyl-CoA carboxylase</fullName>
    </recommendedName>
</protein>
<comment type="catalytic activity">
    <reaction evidence="13">
        <text>N(6)-biotinyl-L-lysyl-[protein] + hydrogencarbonate + ATP = N(6)-carboxybiotinyl-L-lysyl-[protein] + ADP + phosphate + H(+)</text>
        <dbReference type="Rhea" id="RHEA:13501"/>
        <dbReference type="Rhea" id="RHEA-COMP:10505"/>
        <dbReference type="Rhea" id="RHEA-COMP:10506"/>
        <dbReference type="ChEBI" id="CHEBI:15378"/>
        <dbReference type="ChEBI" id="CHEBI:17544"/>
        <dbReference type="ChEBI" id="CHEBI:30616"/>
        <dbReference type="ChEBI" id="CHEBI:43474"/>
        <dbReference type="ChEBI" id="CHEBI:83144"/>
        <dbReference type="ChEBI" id="CHEBI:83145"/>
        <dbReference type="ChEBI" id="CHEBI:456216"/>
        <dbReference type="EC" id="6.3.4.14"/>
    </reaction>
</comment>
<keyword evidence="9" id="KW-0275">Fatty acid biosynthesis</keyword>
<dbReference type="InterPro" id="IPR011764">
    <property type="entry name" value="Biotin_carboxylation_dom"/>
</dbReference>
<dbReference type="Gene3D" id="3.90.1770.10">
    <property type="entry name" value="PreATP-grasp domain"/>
    <property type="match status" value="1"/>
</dbReference>
<keyword evidence="10" id="KW-0092">Biotin</keyword>
<evidence type="ECO:0000259" key="16">
    <source>
        <dbReference type="PROSITE" id="PS50968"/>
    </source>
</evidence>
<dbReference type="InterPro" id="IPR005482">
    <property type="entry name" value="Biotin_COase_C"/>
</dbReference>
<evidence type="ECO:0000256" key="8">
    <source>
        <dbReference type="ARBA" id="ARBA00023098"/>
    </source>
</evidence>
<dbReference type="Pfam" id="PF00364">
    <property type="entry name" value="Biotin_lipoyl"/>
    <property type="match status" value="1"/>
</dbReference>
<dbReference type="SUPFAM" id="SSF56059">
    <property type="entry name" value="Glutathione synthetase ATP-binding domain-like"/>
    <property type="match status" value="1"/>
</dbReference>
<evidence type="ECO:0000256" key="5">
    <source>
        <dbReference type="ARBA" id="ARBA00022741"/>
    </source>
</evidence>
<feature type="domain" description="ATP-grasp" evidence="17">
    <location>
        <begin position="171"/>
        <end position="363"/>
    </location>
</feature>
<dbReference type="Pfam" id="PF21385">
    <property type="entry name" value="ACCA_BT"/>
    <property type="match status" value="1"/>
</dbReference>
<evidence type="ECO:0000256" key="11">
    <source>
        <dbReference type="ARBA" id="ARBA00023268"/>
    </source>
</evidence>
<dbReference type="InterPro" id="IPR013537">
    <property type="entry name" value="AcCoA_COase_cen"/>
</dbReference>
<dbReference type="PROSITE" id="PS50975">
    <property type="entry name" value="ATP_GRASP"/>
    <property type="match status" value="1"/>
</dbReference>
<dbReference type="InterPro" id="IPR049076">
    <property type="entry name" value="ACCA"/>
</dbReference>
<dbReference type="Gene3D" id="3.30.1490.20">
    <property type="entry name" value="ATP-grasp fold, A domain"/>
    <property type="match status" value="1"/>
</dbReference>
<keyword evidence="3" id="KW-0444">Lipid biosynthesis</keyword>
<dbReference type="PROSITE" id="PS50968">
    <property type="entry name" value="BIOTINYL_LIPOYL"/>
    <property type="match status" value="1"/>
</dbReference>
<feature type="domain" description="Biotin carboxylation" evidence="18">
    <location>
        <begin position="19"/>
        <end position="514"/>
    </location>
</feature>
<evidence type="ECO:0000256" key="7">
    <source>
        <dbReference type="ARBA" id="ARBA00022840"/>
    </source>
</evidence>
<feature type="region of interest" description="Disordered" evidence="15">
    <location>
        <begin position="1646"/>
        <end position="1666"/>
    </location>
</feature>
<evidence type="ECO:0000259" key="17">
    <source>
        <dbReference type="PROSITE" id="PS50975"/>
    </source>
</evidence>
<evidence type="ECO:0000313" key="21">
    <source>
        <dbReference type="EMBL" id="KAL1529785.1"/>
    </source>
</evidence>
<comment type="cofactor">
    <cofactor evidence="1">
        <name>biotin</name>
        <dbReference type="ChEBI" id="CHEBI:57586"/>
    </cofactor>
</comment>
<proteinExistence type="predicted"/>
<dbReference type="Pfam" id="PF02785">
    <property type="entry name" value="Biotin_carb_C"/>
    <property type="match status" value="1"/>
</dbReference>
<accession>A0AB34K683</accession>
<evidence type="ECO:0000256" key="3">
    <source>
        <dbReference type="ARBA" id="ARBA00022516"/>
    </source>
</evidence>
<keyword evidence="7 14" id="KW-0067">ATP-binding</keyword>
<organism evidence="21 22">
    <name type="scientific">Prymnesium parvum</name>
    <name type="common">Toxic golden alga</name>
    <dbReference type="NCBI Taxonomy" id="97485"/>
    <lineage>
        <taxon>Eukaryota</taxon>
        <taxon>Haptista</taxon>
        <taxon>Haptophyta</taxon>
        <taxon>Prymnesiophyceae</taxon>
        <taxon>Prymnesiales</taxon>
        <taxon>Prymnesiaceae</taxon>
        <taxon>Prymnesium</taxon>
    </lineage>
</organism>
<keyword evidence="6" id="KW-0276">Fatty acid metabolism</keyword>
<evidence type="ECO:0000259" key="19">
    <source>
        <dbReference type="PROSITE" id="PS50980"/>
    </source>
</evidence>
<feature type="domain" description="Lipoyl-binding" evidence="16">
    <location>
        <begin position="645"/>
        <end position="719"/>
    </location>
</feature>
<evidence type="ECO:0000259" key="20">
    <source>
        <dbReference type="PROSITE" id="PS50989"/>
    </source>
</evidence>
<dbReference type="GO" id="GO:0004075">
    <property type="term" value="F:biotin carboxylase activity"/>
    <property type="evidence" value="ECO:0007669"/>
    <property type="project" value="UniProtKB-EC"/>
</dbReference>
<dbReference type="Gene3D" id="2.40.460.10">
    <property type="entry name" value="Biotin dependent carboxylase carboxyltransferase"/>
    <property type="match status" value="1"/>
</dbReference>
<comment type="pathway">
    <text evidence="2">Lipid metabolism; malonyl-CoA biosynthesis; malonyl-CoA from acetyl-CoA: step 1/1.</text>
</comment>
<dbReference type="CDD" id="cd06850">
    <property type="entry name" value="biotinyl_domain"/>
    <property type="match status" value="1"/>
</dbReference>
<dbReference type="Gene3D" id="2.40.50.100">
    <property type="match status" value="1"/>
</dbReference>
<evidence type="ECO:0000256" key="13">
    <source>
        <dbReference type="ARBA" id="ARBA00048600"/>
    </source>
</evidence>
<dbReference type="PANTHER" id="PTHR45728:SF3">
    <property type="entry name" value="ACETYL-COA CARBOXYLASE"/>
    <property type="match status" value="1"/>
</dbReference>
<evidence type="ECO:0000256" key="6">
    <source>
        <dbReference type="ARBA" id="ARBA00022832"/>
    </source>
</evidence>
<dbReference type="InterPro" id="IPR011763">
    <property type="entry name" value="COA_CT_C"/>
</dbReference>
<dbReference type="Pfam" id="PF00289">
    <property type="entry name" value="Biotin_carb_N"/>
    <property type="match status" value="1"/>
</dbReference>
<dbReference type="Gene3D" id="3.30.470.20">
    <property type="entry name" value="ATP-grasp fold, B domain"/>
    <property type="match status" value="1"/>
</dbReference>
<keyword evidence="4" id="KW-0436">Ligase</keyword>
<dbReference type="SUPFAM" id="SSF51246">
    <property type="entry name" value="Rudiment single hybrid motif"/>
    <property type="match status" value="1"/>
</dbReference>
<dbReference type="InterPro" id="IPR005481">
    <property type="entry name" value="BC-like_N"/>
</dbReference>
<dbReference type="SUPFAM" id="SSF52096">
    <property type="entry name" value="ClpP/crotonase"/>
    <property type="match status" value="2"/>
</dbReference>
<keyword evidence="11" id="KW-0511">Multifunctional enzyme</keyword>
<evidence type="ECO:0000256" key="14">
    <source>
        <dbReference type="PROSITE-ProRule" id="PRU00409"/>
    </source>
</evidence>
<dbReference type="GO" id="GO:0005524">
    <property type="term" value="F:ATP binding"/>
    <property type="evidence" value="ECO:0007669"/>
    <property type="project" value="UniProtKB-UniRule"/>
</dbReference>
<dbReference type="InterPro" id="IPR013815">
    <property type="entry name" value="ATP_grasp_subdomain_1"/>
</dbReference>
<feature type="domain" description="CoA carboxyltransferase N-terminal" evidence="19">
    <location>
        <begin position="1451"/>
        <end position="1806"/>
    </location>
</feature>
<comment type="caution">
    <text evidence="21">The sequence shown here is derived from an EMBL/GenBank/DDBJ whole genome shotgun (WGS) entry which is preliminary data.</text>
</comment>
<dbReference type="InterPro" id="IPR011761">
    <property type="entry name" value="ATP-grasp"/>
</dbReference>
<evidence type="ECO:0000256" key="12">
    <source>
        <dbReference type="ARBA" id="ARBA00048065"/>
    </source>
</evidence>
<dbReference type="InterPro" id="IPR034733">
    <property type="entry name" value="AcCoA_carboxyl_beta"/>
</dbReference>
<evidence type="ECO:0000259" key="18">
    <source>
        <dbReference type="PROSITE" id="PS50979"/>
    </source>
</evidence>
<dbReference type="Gene3D" id="3.40.50.20">
    <property type="match status" value="1"/>
</dbReference>
<dbReference type="Pfam" id="PF01039">
    <property type="entry name" value="Carboxyl_trans"/>
    <property type="match status" value="1"/>
</dbReference>
<dbReference type="Pfam" id="PF02786">
    <property type="entry name" value="CPSase_L_D2"/>
    <property type="match status" value="1"/>
</dbReference>
<dbReference type="PANTHER" id="PTHR45728">
    <property type="entry name" value="ACETYL-COA CARBOXYLASE, ISOFORM A"/>
    <property type="match status" value="1"/>
</dbReference>
<dbReference type="PROSITE" id="PS50989">
    <property type="entry name" value="COA_CT_CTER"/>
    <property type="match status" value="1"/>
</dbReference>
<evidence type="ECO:0008006" key="23">
    <source>
        <dbReference type="Google" id="ProtNLM"/>
    </source>
</evidence>
<keyword evidence="5 14" id="KW-0547">Nucleotide-binding</keyword>
<sequence length="2154" mass="238400">MSAESQYDDWVHKCGGDNPIRRILIANNGMAATKFILSVRNWLFETFGDEKLIHFMAMATPEDMKASARHIDLADVYYEVPGGPNFNNYANVSVITSLAKLHRADAVWPGWGHASENPALPRTLKEMGITFIGPSETSMFLLGDKIASTIIAQSAKVPCVSWSGSGVTVAPDETGRVSEEVFDKACVKSAAEALEVANTVGYPIMIKASEGGGGKGVRKAMSSDQIETMYQQVCDEVKGSPVFLMRLCSKARHVEIQLMCDKHRNVSVLSGRDCSMQRRFQKIVEEGPPIAVPQQTMREMELAAGRLALMVDYTHAGTVEYLFLEETNEFYFLELNPRLQVEHPVTEGITGCNVPALQLMVAMGCDLNKLTADTMIHKYIVDFNSDASTVDPFAKTDGHVIAVRITAENAADGWKPTVGQIANIEFQSLPKVWGYFSVKTPNAEVHAFADSQFGHLFAHGRTRKEAGRLLTLALKRLRVVGEIHTNIAYVQELIGTDDFVDNKIDTQWLDALIAQKMQLKPPDPSDVAICGALLKAYISIKSTEARLIKDYIGRKTCPTQDALASLVETKVEFIWRNKRFTADVHRHSSDLYTVATNGCLAQAKLQARPDGSFVATFAGQAHTFRYEQEPGDVIRMTLEDKLVMLEKEKDPSVLSAPYAGKLTQYVVEDGAHLERGEPFAEVEVMKMLFLLNTSEAGVISFNKVAGSFVEAGEKLASLMLDDPSLVAKATPFDDAIEDFAPPTELDVHSGPMHLQMHNLCKRVHNMLDGFVDNEEEVIHRLSEILLLPDVMLDEWADLMSGVGSKLPQGARDLLAKLKPNASTEGFGAEVLQALESFETKLDEAAAATFKAQAEPLYSFAARFKTNLLDHATIVVKSFLEHFLAVEQHYPDDKSELLGAYKLATAHEEEPMLALQGLLSHYNIERKVTIVLSVLDFCSAIDSRVDTHIDSSVLAALKELARLESTKHIRVQRKAKQITANFQSNIVEENKTIVLPMLRALAGGLSEEQELALVENMVNELTLAQVKVLAMLGDLEKQLRKAVAKAAIYMWYSRFCVTNLSVRTYLRKGKEKLVVSWNYRSNGGHEREGVLFVFSTLEDLETNFDDLCALTICEKESSKPPDVSVPLAQRRSSSKTKLSSCSPDKTEIALHVLVLGEELSVARRQIGAYKPKSVSSLIRQSFRYAVLDEKSTASTYHKVLMSKPSKLRNSGVRHVSVLLLHSGERDNMNYISIFNFPCGEDGDFEENRILRHILPPQADWLELDRLSNFHVERCWFPDAPMTHVYSAAAKTQKLDTRLFVRTLVLRKPSLTEAEGIAALETFGKEDLVAAFNTLEEAIGDSRYPKSETNHLFFRLLAPMCVPLKKLEPAIIGMLAPFVGKLQVSEVELVFPLCEPSSPTAPPRTFRVICRLSPAFQFKIFEEVSFESSTFGAASVELRPVSAGSEQPIGLEPYQLLTIVDQKRLKCQKLATTYAYDYPSTFDLAVTAAWEKAPSACGPPPKDKVIAVELVLNKEGSAVEPLASPRLSGTNNIGMLAWLMTLYTPECPRGRQIVVIANDITFMNGTFGPKEDIFFEKASQLARKMGVPRIYMSANSGARFGLSDAVKKCFRVQWNDPYDLSKGIKYLWLTDKDVESLGSAVLTEMVSVSRSPSGGADDDDDGDESMDEEVLTHNKITSIVGVEEGLGVESLQGAGKIAAETSIANREIFTLGYSTARNIGIGSYVLRLGQRVIQHVDAPIILTGYQALNKLLGTNVYESNDQLGGPEVMGGNGVSHLIVTSDLEGCVRIVEWLSFVPPTVQAPPPCLPIVDPVDRKVEVYPLPGTPYDPRMLLCGDGVKSGLLDKGSFVETLPDWAKTVVTGRGRLGGMPVGVIITENRLVEKSVLADPANLESKPQKAMQAGQVWFPDSAYKTAQAIQDFNTGEGLPLILLANWRGFSGGRKDMFEEVLKFGSFIVDQLTQFRQPIMVYIPPHSEIRGGAWVVIDSTINPKCMEMYAAENSRGGVLEPAGIAEIKFRKPEILKAMHRMDKQLKWMSMNEANNVVRPEDVSARESELLPYYQPLGEIFSDLHDRPERMLAKGVIRKIVQWKDSRAFFYWRLKRRIHEMAMVKSLTSANVGLSEADALAQIQMQLSASTLENDQQALEAMMSTMVID</sequence>
<evidence type="ECO:0000313" key="22">
    <source>
        <dbReference type="Proteomes" id="UP001515480"/>
    </source>
</evidence>
<dbReference type="InterPro" id="IPR011762">
    <property type="entry name" value="COA_CT_N"/>
</dbReference>
<comment type="catalytic activity">
    <reaction evidence="12">
        <text>hydrogencarbonate + acetyl-CoA + ATP = malonyl-CoA + ADP + phosphate + H(+)</text>
        <dbReference type="Rhea" id="RHEA:11308"/>
        <dbReference type="ChEBI" id="CHEBI:15378"/>
        <dbReference type="ChEBI" id="CHEBI:17544"/>
        <dbReference type="ChEBI" id="CHEBI:30616"/>
        <dbReference type="ChEBI" id="CHEBI:43474"/>
        <dbReference type="ChEBI" id="CHEBI:57288"/>
        <dbReference type="ChEBI" id="CHEBI:57384"/>
        <dbReference type="ChEBI" id="CHEBI:456216"/>
        <dbReference type="EC" id="6.4.1.2"/>
    </reaction>
</comment>
<dbReference type="PROSITE" id="PS00867">
    <property type="entry name" value="CPSASE_2"/>
    <property type="match status" value="1"/>
</dbReference>
<dbReference type="EMBL" id="JBGBPQ010000001">
    <property type="protein sequence ID" value="KAL1529785.1"/>
    <property type="molecule type" value="Genomic_DNA"/>
</dbReference>
<dbReference type="PROSITE" id="PS00866">
    <property type="entry name" value="CPSASE_1"/>
    <property type="match status" value="1"/>
</dbReference>
<feature type="compositionally biased region" description="Acidic residues" evidence="15">
    <location>
        <begin position="1654"/>
        <end position="1666"/>
    </location>
</feature>
<dbReference type="InterPro" id="IPR016185">
    <property type="entry name" value="PreATP-grasp_dom_sf"/>
</dbReference>
<dbReference type="PROSITE" id="PS50979">
    <property type="entry name" value="BC"/>
    <property type="match status" value="1"/>
</dbReference>
<dbReference type="FunFam" id="2.40.50.100:FF:000005">
    <property type="entry name" value="Acetyl-CoA carboxylase 1"/>
    <property type="match status" value="1"/>
</dbReference>
<evidence type="ECO:0000256" key="1">
    <source>
        <dbReference type="ARBA" id="ARBA00001953"/>
    </source>
</evidence>
<dbReference type="InterPro" id="IPR005479">
    <property type="entry name" value="CPAse_ATP-bd"/>
</dbReference>
<dbReference type="Pfam" id="PF08326">
    <property type="entry name" value="ACC_central"/>
    <property type="match status" value="1"/>
</dbReference>
<dbReference type="GO" id="GO:0006633">
    <property type="term" value="P:fatty acid biosynthetic process"/>
    <property type="evidence" value="ECO:0007669"/>
    <property type="project" value="UniProtKB-KW"/>
</dbReference>
<dbReference type="SUPFAM" id="SSF51230">
    <property type="entry name" value="Single hybrid motif"/>
    <property type="match status" value="1"/>
</dbReference>
<dbReference type="SMART" id="SM00878">
    <property type="entry name" value="Biotin_carb_C"/>
    <property type="match status" value="1"/>
</dbReference>
<dbReference type="InterPro" id="IPR011053">
    <property type="entry name" value="Single_hybrid_motif"/>
</dbReference>
<dbReference type="GO" id="GO:0003989">
    <property type="term" value="F:acetyl-CoA carboxylase activity"/>
    <property type="evidence" value="ECO:0007669"/>
    <property type="project" value="UniProtKB-EC"/>
</dbReference>
<dbReference type="InterPro" id="IPR029045">
    <property type="entry name" value="ClpP/crotonase-like_dom_sf"/>
</dbReference>
<reference evidence="21 22" key="1">
    <citation type="journal article" date="2024" name="Science">
        <title>Giant polyketide synthase enzymes in the biosynthesis of giant marine polyether toxins.</title>
        <authorList>
            <person name="Fallon T.R."/>
            <person name="Shende V.V."/>
            <person name="Wierzbicki I.H."/>
            <person name="Pendleton A.L."/>
            <person name="Watervoot N.F."/>
            <person name="Auber R.P."/>
            <person name="Gonzalez D.J."/>
            <person name="Wisecaver J.H."/>
            <person name="Moore B.S."/>
        </authorList>
    </citation>
    <scope>NUCLEOTIDE SEQUENCE [LARGE SCALE GENOMIC DNA]</scope>
    <source>
        <strain evidence="21 22">12B1</strain>
    </source>
</reference>
<dbReference type="InterPro" id="IPR049074">
    <property type="entry name" value="ACCA_BT"/>
</dbReference>
<evidence type="ECO:0000256" key="9">
    <source>
        <dbReference type="ARBA" id="ARBA00023160"/>
    </source>
</evidence>
<dbReference type="Gene3D" id="3.90.226.10">
    <property type="entry name" value="2-enoyl-CoA Hydratase, Chain A, domain 1"/>
    <property type="match status" value="2"/>
</dbReference>